<reference evidence="9 10" key="1">
    <citation type="submission" date="2016-10" db="EMBL/GenBank/DDBJ databases">
        <authorList>
            <person name="de Groot N.N."/>
        </authorList>
    </citation>
    <scope>NUCLEOTIDE SEQUENCE [LARGE SCALE GENOMIC DNA]</scope>
    <source>
        <strain evidence="9 10">DSM 12992</strain>
    </source>
</reference>
<name>A0A1I1GXG2_9CLOT</name>
<dbReference type="InterPro" id="IPR001333">
    <property type="entry name" value="Peptidase_M32_Taq"/>
</dbReference>
<feature type="domain" description="Oligopeptidase F N-terminal" evidence="8">
    <location>
        <begin position="121"/>
        <end position="182"/>
    </location>
</feature>
<dbReference type="GO" id="GO:0004222">
    <property type="term" value="F:metalloendopeptidase activity"/>
    <property type="evidence" value="ECO:0007669"/>
    <property type="project" value="InterPro"/>
</dbReference>
<evidence type="ECO:0000256" key="1">
    <source>
        <dbReference type="ARBA" id="ARBA00022670"/>
    </source>
</evidence>
<sequence>MIRGELSMELNWSLNEMYPSFNSDEFKKDIENIGEVIRDINDWAKDIVKNNDNVVIKLEEYIEKFTTFIDLSSKLGMFINLNLSVNTKDKDALKYSDILDNKLTDLVEASTKIQRWISNIDDIDAVINKSKLLEEHEFILKNIIEASKYLLSNKEESIIASMQNTGSNAWLKLKDNLISTLKVDIEQDGKINELPLTVVLNMSHDKNPKVRKKAYEAEIASYKKVEDGVAAALNGIKGEVLTICEFRGYNSPLEKTLVESRMDGESLDAMLSAMKESLPVFRKYLKRKGEMLGHNNGLPFYDLYAPVCDADMKFTYEEGTKFVEKNFRTFSNNLGDFARKAIDNNWIDVKPKEGKVGGAFCENIHFLGESRFLLNYGDSFSDVVTLAHELGHGFHGECLNNETTLNSDYPMPIAETASTFCETIIKKAAVKEATKDDALAILEAEISDCTQVIVDIYSRFLFEKSLFEARKESALGVEEIKELMLKSQREAYGDGLDPNYLHPYMWTWKPHYYYADSNFYNFPYAFGLLFAKGLYAQYLKKADTFPKDYEKLLSITGKNKMSDITKVMGIDIHDKNFWKSSLKTVEDDIEMFIDLSKR</sequence>
<dbReference type="GO" id="GO:0004181">
    <property type="term" value="F:metallocarboxypeptidase activity"/>
    <property type="evidence" value="ECO:0007669"/>
    <property type="project" value="InterPro"/>
</dbReference>
<dbReference type="SUPFAM" id="SSF55486">
    <property type="entry name" value="Metalloproteases ('zincins'), catalytic domain"/>
    <property type="match status" value="1"/>
</dbReference>
<dbReference type="Proteomes" id="UP000199263">
    <property type="component" value="Unassembled WGS sequence"/>
</dbReference>
<keyword evidence="2 6" id="KW-0479">Metal-binding</keyword>
<comment type="cofactor">
    <cofactor evidence="6">
        <name>Zn(2+)</name>
        <dbReference type="ChEBI" id="CHEBI:29105"/>
    </cofactor>
    <text evidence="6">Binds 1 zinc ion.</text>
</comment>
<feature type="domain" description="Peptidase M3A/M3B catalytic" evidence="7">
    <location>
        <begin position="202"/>
        <end position="582"/>
    </location>
</feature>
<gene>
    <name evidence="9" type="ORF">SAMN05421842_101103</name>
</gene>
<dbReference type="NCBIfam" id="TIGR02290">
    <property type="entry name" value="M3_fam_3"/>
    <property type="match status" value="1"/>
</dbReference>
<dbReference type="PANTHER" id="PTHR34217">
    <property type="entry name" value="METAL-DEPENDENT CARBOXYPEPTIDASE"/>
    <property type="match status" value="1"/>
</dbReference>
<accession>A0A1I1GXG2</accession>
<protein>
    <submittedName>
        <fullName evidence="9">Oligoendopeptidase, pepF/M3 family</fullName>
    </submittedName>
</protein>
<keyword evidence="10" id="KW-1185">Reference proteome</keyword>
<dbReference type="InterPro" id="IPR013647">
    <property type="entry name" value="OligopepF_N_dom"/>
</dbReference>
<keyword evidence="5 6" id="KW-0482">Metalloprotease</keyword>
<dbReference type="InterPro" id="IPR034006">
    <property type="entry name" value="M3B_PepF_2"/>
</dbReference>
<evidence type="ECO:0000313" key="10">
    <source>
        <dbReference type="Proteomes" id="UP000199263"/>
    </source>
</evidence>
<dbReference type="InterPro" id="IPR042088">
    <property type="entry name" value="OligoPept_F_C"/>
</dbReference>
<evidence type="ECO:0000313" key="9">
    <source>
        <dbReference type="EMBL" id="SFC16539.1"/>
    </source>
</evidence>
<keyword evidence="4 6" id="KW-0862">Zinc</keyword>
<dbReference type="AlphaFoldDB" id="A0A1I1GXG2"/>
<evidence type="ECO:0000256" key="5">
    <source>
        <dbReference type="ARBA" id="ARBA00023049"/>
    </source>
</evidence>
<dbReference type="STRING" id="119641.SAMN05421842_101103"/>
<dbReference type="InterPro" id="IPR011977">
    <property type="entry name" value="Pept_M3B_clade3"/>
</dbReference>
<dbReference type="GO" id="GO:0046872">
    <property type="term" value="F:metal ion binding"/>
    <property type="evidence" value="ECO:0007669"/>
    <property type="project" value="UniProtKB-UniRule"/>
</dbReference>
<dbReference type="InterPro" id="IPR001567">
    <property type="entry name" value="Pept_M3A_M3B_dom"/>
</dbReference>
<comment type="similarity">
    <text evidence="6">Belongs to the peptidase M3 family.</text>
</comment>
<evidence type="ECO:0000259" key="7">
    <source>
        <dbReference type="Pfam" id="PF01432"/>
    </source>
</evidence>
<keyword evidence="1 6" id="KW-0645">Protease</keyword>
<evidence type="ECO:0000256" key="4">
    <source>
        <dbReference type="ARBA" id="ARBA00022833"/>
    </source>
</evidence>
<dbReference type="EMBL" id="FOMG01000001">
    <property type="protein sequence ID" value="SFC16539.1"/>
    <property type="molecule type" value="Genomic_DNA"/>
</dbReference>
<organism evidence="9 10">
    <name type="scientific">Clostridium uliginosum</name>
    <dbReference type="NCBI Taxonomy" id="119641"/>
    <lineage>
        <taxon>Bacteria</taxon>
        <taxon>Bacillati</taxon>
        <taxon>Bacillota</taxon>
        <taxon>Clostridia</taxon>
        <taxon>Eubacteriales</taxon>
        <taxon>Clostridiaceae</taxon>
        <taxon>Clostridium</taxon>
    </lineage>
</organism>
<dbReference type="PANTHER" id="PTHR34217:SF1">
    <property type="entry name" value="CARBOXYPEPTIDASE 1"/>
    <property type="match status" value="1"/>
</dbReference>
<dbReference type="Pfam" id="PF01432">
    <property type="entry name" value="Peptidase_M3"/>
    <property type="match status" value="1"/>
</dbReference>
<dbReference type="Gene3D" id="1.20.140.70">
    <property type="entry name" value="Oligopeptidase f, N-terminal domain"/>
    <property type="match status" value="1"/>
</dbReference>
<dbReference type="CDD" id="cd09607">
    <property type="entry name" value="M3B_PepF"/>
    <property type="match status" value="1"/>
</dbReference>
<dbReference type="Pfam" id="PF08439">
    <property type="entry name" value="Peptidase_M3_N"/>
    <property type="match status" value="1"/>
</dbReference>
<keyword evidence="3 6" id="KW-0378">Hydrolase</keyword>
<dbReference type="Gene3D" id="1.10.1370.20">
    <property type="entry name" value="Oligoendopeptidase f, C-terminal domain"/>
    <property type="match status" value="1"/>
</dbReference>
<evidence type="ECO:0000259" key="8">
    <source>
        <dbReference type="Pfam" id="PF08439"/>
    </source>
</evidence>
<dbReference type="GO" id="GO:0006508">
    <property type="term" value="P:proteolysis"/>
    <property type="evidence" value="ECO:0007669"/>
    <property type="project" value="UniProtKB-KW"/>
</dbReference>
<evidence type="ECO:0000256" key="3">
    <source>
        <dbReference type="ARBA" id="ARBA00022801"/>
    </source>
</evidence>
<evidence type="ECO:0000256" key="6">
    <source>
        <dbReference type="RuleBase" id="RU003435"/>
    </source>
</evidence>
<proteinExistence type="inferred from homology"/>
<evidence type="ECO:0000256" key="2">
    <source>
        <dbReference type="ARBA" id="ARBA00022723"/>
    </source>
</evidence>